<dbReference type="SUPFAM" id="SSF82114">
    <property type="entry name" value="Riboflavin kinase-like"/>
    <property type="match status" value="1"/>
</dbReference>
<evidence type="ECO:0000313" key="18">
    <source>
        <dbReference type="Proteomes" id="UP001154240"/>
    </source>
</evidence>
<keyword evidence="10 15" id="KW-0274">FAD</keyword>
<dbReference type="GO" id="GO:0008531">
    <property type="term" value="F:riboflavin kinase activity"/>
    <property type="evidence" value="ECO:0007669"/>
    <property type="project" value="UniProtKB-UniRule"/>
</dbReference>
<dbReference type="EC" id="2.7.7.2" evidence="15"/>
<comment type="pathway">
    <text evidence="2 15">Cofactor biosynthesis; FAD biosynthesis; FAD from FMN: step 1/1.</text>
</comment>
<evidence type="ECO:0000256" key="12">
    <source>
        <dbReference type="ARBA" id="ARBA00023268"/>
    </source>
</evidence>
<dbReference type="InterPro" id="IPR002606">
    <property type="entry name" value="Riboflavin_kinase_bac"/>
</dbReference>
<protein>
    <recommendedName>
        <fullName evidence="15">Riboflavin biosynthesis protein</fullName>
    </recommendedName>
    <domain>
        <recommendedName>
            <fullName evidence="15">Riboflavin kinase</fullName>
            <ecNumber evidence="15">2.7.1.26</ecNumber>
        </recommendedName>
        <alternativeName>
            <fullName evidence="15">Flavokinase</fullName>
        </alternativeName>
    </domain>
    <domain>
        <recommendedName>
            <fullName evidence="15">FMN adenylyltransferase</fullName>
            <ecNumber evidence="15">2.7.7.2</ecNumber>
        </recommendedName>
        <alternativeName>
            <fullName evidence="15">FAD pyrophosphorylase</fullName>
        </alternativeName>
        <alternativeName>
            <fullName evidence="15">FAD synthase</fullName>
        </alternativeName>
    </domain>
</protein>
<evidence type="ECO:0000256" key="5">
    <source>
        <dbReference type="ARBA" id="ARBA00022643"/>
    </source>
</evidence>
<dbReference type="PIRSF" id="PIRSF004491">
    <property type="entry name" value="FAD_Synth"/>
    <property type="match status" value="1"/>
</dbReference>
<evidence type="ECO:0000256" key="4">
    <source>
        <dbReference type="ARBA" id="ARBA00022630"/>
    </source>
</evidence>
<dbReference type="InterPro" id="IPR015865">
    <property type="entry name" value="Riboflavin_kinase_bac/euk"/>
</dbReference>
<feature type="domain" description="Riboflavin kinase" evidence="16">
    <location>
        <begin position="185"/>
        <end position="310"/>
    </location>
</feature>
<evidence type="ECO:0000256" key="10">
    <source>
        <dbReference type="ARBA" id="ARBA00022827"/>
    </source>
</evidence>
<keyword evidence="12" id="KW-0511">Multifunctional enzyme</keyword>
<keyword evidence="4 15" id="KW-0285">Flavoprotein</keyword>
<dbReference type="Gene3D" id="2.40.30.30">
    <property type="entry name" value="Riboflavin kinase-like"/>
    <property type="match status" value="1"/>
</dbReference>
<dbReference type="FunFam" id="3.40.50.620:FF:000021">
    <property type="entry name" value="Riboflavin biosynthesis protein"/>
    <property type="match status" value="1"/>
</dbReference>
<evidence type="ECO:0000256" key="1">
    <source>
        <dbReference type="ARBA" id="ARBA00002121"/>
    </source>
</evidence>
<reference evidence="17" key="1">
    <citation type="journal article" date="2022" name="bioRxiv">
        <title>Thiovibrio frasassiensisgen. nov., sp. nov., an autotrophic, elemental sulfur disproportionating bacterium isolated from sulfidic karst sediment, and proposal of Thiovibrionaceae fam. nov.</title>
        <authorList>
            <person name="Aronson H."/>
            <person name="Thomas C."/>
            <person name="Bhattacharyya M."/>
            <person name="Eckstein S."/>
            <person name="Jensen S."/>
            <person name="Barco R."/>
            <person name="Macalady J."/>
            <person name="Amend J."/>
        </authorList>
    </citation>
    <scope>NUCLEOTIDE SEQUENCE</scope>
    <source>
        <strain evidence="17">RS19-109</strain>
    </source>
</reference>
<proteinExistence type="inferred from homology"/>
<evidence type="ECO:0000256" key="3">
    <source>
        <dbReference type="ARBA" id="ARBA00005201"/>
    </source>
</evidence>
<dbReference type="GO" id="GO:0005524">
    <property type="term" value="F:ATP binding"/>
    <property type="evidence" value="ECO:0007669"/>
    <property type="project" value="UniProtKB-UniRule"/>
</dbReference>
<dbReference type="PANTHER" id="PTHR22749">
    <property type="entry name" value="RIBOFLAVIN KINASE/FMN ADENYLYLTRANSFERASE"/>
    <property type="match status" value="1"/>
</dbReference>
<evidence type="ECO:0000313" key="17">
    <source>
        <dbReference type="EMBL" id="MDG4474750.1"/>
    </source>
</evidence>
<dbReference type="GO" id="GO:0009231">
    <property type="term" value="P:riboflavin biosynthetic process"/>
    <property type="evidence" value="ECO:0007669"/>
    <property type="project" value="InterPro"/>
</dbReference>
<dbReference type="EMBL" id="JAPHEH010000001">
    <property type="protein sequence ID" value="MDG4474750.1"/>
    <property type="molecule type" value="Genomic_DNA"/>
</dbReference>
<evidence type="ECO:0000256" key="7">
    <source>
        <dbReference type="ARBA" id="ARBA00022695"/>
    </source>
</evidence>
<dbReference type="AlphaFoldDB" id="A0A9X4MEN1"/>
<evidence type="ECO:0000256" key="11">
    <source>
        <dbReference type="ARBA" id="ARBA00022840"/>
    </source>
</evidence>
<keyword evidence="6 15" id="KW-0808">Transferase</keyword>
<evidence type="ECO:0000256" key="13">
    <source>
        <dbReference type="ARBA" id="ARBA00047880"/>
    </source>
</evidence>
<keyword evidence="5 15" id="KW-0288">FMN</keyword>
<keyword evidence="7 15" id="KW-0548">Nucleotidyltransferase</keyword>
<evidence type="ECO:0000256" key="8">
    <source>
        <dbReference type="ARBA" id="ARBA00022741"/>
    </source>
</evidence>
<evidence type="ECO:0000259" key="16">
    <source>
        <dbReference type="SMART" id="SM00904"/>
    </source>
</evidence>
<evidence type="ECO:0000256" key="15">
    <source>
        <dbReference type="PIRNR" id="PIRNR004491"/>
    </source>
</evidence>
<reference evidence="17" key="2">
    <citation type="submission" date="2022-10" db="EMBL/GenBank/DDBJ databases">
        <authorList>
            <person name="Aronson H.S."/>
        </authorList>
    </citation>
    <scope>NUCLEOTIDE SEQUENCE</scope>
    <source>
        <strain evidence="17">RS19-109</strain>
    </source>
</reference>
<comment type="similarity">
    <text evidence="15">Belongs to the ribF family.</text>
</comment>
<dbReference type="PANTHER" id="PTHR22749:SF6">
    <property type="entry name" value="RIBOFLAVIN KINASE"/>
    <property type="match status" value="1"/>
</dbReference>
<keyword evidence="18" id="KW-1185">Reference proteome</keyword>
<dbReference type="SMART" id="SM00904">
    <property type="entry name" value="Flavokinase"/>
    <property type="match status" value="1"/>
</dbReference>
<dbReference type="Pfam" id="PF06574">
    <property type="entry name" value="FAD_syn"/>
    <property type="match status" value="1"/>
</dbReference>
<gene>
    <name evidence="17" type="ORF">OLX77_01080</name>
</gene>
<comment type="catalytic activity">
    <reaction evidence="14 15">
        <text>FMN + ATP + H(+) = FAD + diphosphate</text>
        <dbReference type="Rhea" id="RHEA:17237"/>
        <dbReference type="ChEBI" id="CHEBI:15378"/>
        <dbReference type="ChEBI" id="CHEBI:30616"/>
        <dbReference type="ChEBI" id="CHEBI:33019"/>
        <dbReference type="ChEBI" id="CHEBI:57692"/>
        <dbReference type="ChEBI" id="CHEBI:58210"/>
        <dbReference type="EC" id="2.7.7.2"/>
    </reaction>
</comment>
<dbReference type="GO" id="GO:0003919">
    <property type="term" value="F:FMN adenylyltransferase activity"/>
    <property type="evidence" value="ECO:0007669"/>
    <property type="project" value="UniProtKB-UniRule"/>
</dbReference>
<keyword evidence="8 15" id="KW-0547">Nucleotide-binding</keyword>
<evidence type="ECO:0000256" key="9">
    <source>
        <dbReference type="ARBA" id="ARBA00022777"/>
    </source>
</evidence>
<name>A0A9X4MEN1_9BACT</name>
<comment type="pathway">
    <text evidence="3 15">Cofactor biosynthesis; FMN biosynthesis; FMN from riboflavin (ATP route): step 1/1.</text>
</comment>
<evidence type="ECO:0000256" key="2">
    <source>
        <dbReference type="ARBA" id="ARBA00004726"/>
    </source>
</evidence>
<dbReference type="InterPro" id="IPR023468">
    <property type="entry name" value="Riboflavin_kinase"/>
</dbReference>
<comment type="caution">
    <text evidence="17">The sequence shown here is derived from an EMBL/GenBank/DDBJ whole genome shotgun (WGS) entry which is preliminary data.</text>
</comment>
<accession>A0A9X4MEN1</accession>
<comment type="catalytic activity">
    <reaction evidence="13 15">
        <text>riboflavin + ATP = FMN + ADP + H(+)</text>
        <dbReference type="Rhea" id="RHEA:14357"/>
        <dbReference type="ChEBI" id="CHEBI:15378"/>
        <dbReference type="ChEBI" id="CHEBI:30616"/>
        <dbReference type="ChEBI" id="CHEBI:57986"/>
        <dbReference type="ChEBI" id="CHEBI:58210"/>
        <dbReference type="ChEBI" id="CHEBI:456216"/>
        <dbReference type="EC" id="2.7.1.26"/>
    </reaction>
</comment>
<organism evidence="17 18">
    <name type="scientific">Thiovibrio frasassiensis</name>
    <dbReference type="NCBI Taxonomy" id="2984131"/>
    <lineage>
        <taxon>Bacteria</taxon>
        <taxon>Pseudomonadati</taxon>
        <taxon>Thermodesulfobacteriota</taxon>
        <taxon>Desulfobulbia</taxon>
        <taxon>Desulfobulbales</taxon>
        <taxon>Thiovibrionaceae</taxon>
        <taxon>Thiovibrio</taxon>
    </lineage>
</organism>
<comment type="function">
    <text evidence="1">Catalyzes the phosphorylation of riboflavin to FMN followed by the adenylation of FMN to FAD.</text>
</comment>
<dbReference type="InterPro" id="IPR014729">
    <property type="entry name" value="Rossmann-like_a/b/a_fold"/>
</dbReference>
<dbReference type="SUPFAM" id="SSF52374">
    <property type="entry name" value="Nucleotidylyl transferase"/>
    <property type="match status" value="1"/>
</dbReference>
<dbReference type="Proteomes" id="UP001154240">
    <property type="component" value="Unassembled WGS sequence"/>
</dbReference>
<evidence type="ECO:0000256" key="14">
    <source>
        <dbReference type="ARBA" id="ARBA00049494"/>
    </source>
</evidence>
<dbReference type="Pfam" id="PF01687">
    <property type="entry name" value="Flavokinase"/>
    <property type="match status" value="1"/>
</dbReference>
<dbReference type="GO" id="GO:0009398">
    <property type="term" value="P:FMN biosynthetic process"/>
    <property type="evidence" value="ECO:0007669"/>
    <property type="project" value="UniProtKB-UniRule"/>
</dbReference>
<dbReference type="CDD" id="cd02064">
    <property type="entry name" value="FAD_synthetase_N"/>
    <property type="match status" value="1"/>
</dbReference>
<dbReference type="NCBIfam" id="TIGR00083">
    <property type="entry name" value="ribF"/>
    <property type="match status" value="1"/>
</dbReference>
<dbReference type="NCBIfam" id="NF004160">
    <property type="entry name" value="PRK05627.1-3"/>
    <property type="match status" value="1"/>
</dbReference>
<sequence length="326" mass="35997">MTMKIFTNIADIPGPFPKAAVTIGNFDGVHLGHQILFSEVVSRAYQKKGTSVVVTFEPHPLKVVRPDIGLKLISTAEQKKELIALANIDVLIILPFTREFANTPAESFVDQVLRQAIGVQDLVVGYDYAFGKSRQGDIPFLQEQGKAKGFTVSVVEPYYVEGMLASSTKIRELVGLGKMADVKKLLGRYYQIRGEVKMGKQRGGPLLGFPTANLAIAEEDLCPHLGVYVTQVIYDGKCYGGVLNIGYNPTFEGQHLSAETHIFDFNQDIYGKPIKINLLRFLRGEKKFSAPGELAAQISRDVADAKKVLADAQQEILLSCEEKYNR</sequence>
<dbReference type="RefSeq" id="WP_307631730.1">
    <property type="nucleotide sequence ID" value="NZ_JAPHEH010000001.1"/>
</dbReference>
<dbReference type="GO" id="GO:0006747">
    <property type="term" value="P:FAD biosynthetic process"/>
    <property type="evidence" value="ECO:0007669"/>
    <property type="project" value="UniProtKB-UniRule"/>
</dbReference>
<evidence type="ECO:0000256" key="6">
    <source>
        <dbReference type="ARBA" id="ARBA00022679"/>
    </source>
</evidence>
<dbReference type="InterPro" id="IPR023465">
    <property type="entry name" value="Riboflavin_kinase_dom_sf"/>
</dbReference>
<dbReference type="EC" id="2.7.1.26" evidence="15"/>
<dbReference type="Gene3D" id="3.40.50.620">
    <property type="entry name" value="HUPs"/>
    <property type="match status" value="1"/>
</dbReference>
<dbReference type="NCBIfam" id="NF004162">
    <property type="entry name" value="PRK05627.1-5"/>
    <property type="match status" value="1"/>
</dbReference>
<keyword evidence="11 15" id="KW-0067">ATP-binding</keyword>
<keyword evidence="9 15" id="KW-0418">Kinase</keyword>
<dbReference type="InterPro" id="IPR015864">
    <property type="entry name" value="FAD_synthase"/>
</dbReference>